<dbReference type="AlphaFoldDB" id="A0A9W4XNQ9"/>
<proteinExistence type="predicted"/>
<dbReference type="Proteomes" id="UP001152885">
    <property type="component" value="Unassembled WGS sequence"/>
</dbReference>
<sequence>MTVTILDDYTVIINLSKEVLSAIKLSQINIKSPIKKQQIISQRNLQINHYNQLKLKEERELRHMKRTSISPRPPPPQIDSLSSPTKKKVKFKTK</sequence>
<feature type="region of interest" description="Disordered" evidence="1">
    <location>
        <begin position="61"/>
        <end position="94"/>
    </location>
</feature>
<dbReference type="EMBL" id="CANTUO010000007">
    <property type="protein sequence ID" value="CAI5760779.1"/>
    <property type="molecule type" value="Genomic_DNA"/>
</dbReference>
<feature type="compositionally biased region" description="Basic residues" evidence="1">
    <location>
        <begin position="85"/>
        <end position="94"/>
    </location>
</feature>
<evidence type="ECO:0000313" key="2">
    <source>
        <dbReference type="EMBL" id="CAI5760779.1"/>
    </source>
</evidence>
<reference evidence="2" key="1">
    <citation type="submission" date="2022-12" db="EMBL/GenBank/DDBJ databases">
        <authorList>
            <person name="Brejova B."/>
        </authorList>
    </citation>
    <scope>NUCLEOTIDE SEQUENCE</scope>
</reference>
<comment type="caution">
    <text evidence="2">The sequence shown here is derived from an EMBL/GenBank/DDBJ whole genome shotgun (WGS) entry which is preliminary data.</text>
</comment>
<accession>A0A9W4XNQ9</accession>
<dbReference type="OrthoDB" id="4016934at2759"/>
<name>A0A9W4XNQ9_9ASCO</name>
<gene>
    <name evidence="2" type="ORF">CANVERA_P5287</name>
</gene>
<keyword evidence="3" id="KW-1185">Reference proteome</keyword>
<evidence type="ECO:0000313" key="3">
    <source>
        <dbReference type="Proteomes" id="UP001152885"/>
    </source>
</evidence>
<protein>
    <submittedName>
        <fullName evidence="2">Uncharacterized protein</fullName>
    </submittedName>
</protein>
<evidence type="ECO:0000256" key="1">
    <source>
        <dbReference type="SAM" id="MobiDB-lite"/>
    </source>
</evidence>
<organism evidence="2 3">
    <name type="scientific">Candida verbasci</name>
    <dbReference type="NCBI Taxonomy" id="1227364"/>
    <lineage>
        <taxon>Eukaryota</taxon>
        <taxon>Fungi</taxon>
        <taxon>Dikarya</taxon>
        <taxon>Ascomycota</taxon>
        <taxon>Saccharomycotina</taxon>
        <taxon>Pichiomycetes</taxon>
        <taxon>Debaryomycetaceae</taxon>
        <taxon>Candida/Lodderomyces clade</taxon>
        <taxon>Candida</taxon>
    </lineage>
</organism>